<proteinExistence type="predicted"/>
<protein>
    <submittedName>
        <fullName evidence="1">Uncharacterized protein</fullName>
    </submittedName>
</protein>
<dbReference type="EMBL" id="GGEC01091122">
    <property type="protein sequence ID" value="MBX71606.1"/>
    <property type="molecule type" value="Transcribed_RNA"/>
</dbReference>
<reference evidence="1" key="1">
    <citation type="submission" date="2018-02" db="EMBL/GenBank/DDBJ databases">
        <title>Rhizophora mucronata_Transcriptome.</title>
        <authorList>
            <person name="Meera S.P."/>
            <person name="Sreeshan A."/>
            <person name="Augustine A."/>
        </authorList>
    </citation>
    <scope>NUCLEOTIDE SEQUENCE</scope>
    <source>
        <tissue evidence="1">Leaf</tissue>
    </source>
</reference>
<accession>A0A2P2QX78</accession>
<sequence length="51" mass="6207">MSRVFIEDETLCTYMKHCRNWLTQGALTNHYYKQKQVMFCSSGKHVYQTYH</sequence>
<organism evidence="1">
    <name type="scientific">Rhizophora mucronata</name>
    <name type="common">Asiatic mangrove</name>
    <dbReference type="NCBI Taxonomy" id="61149"/>
    <lineage>
        <taxon>Eukaryota</taxon>
        <taxon>Viridiplantae</taxon>
        <taxon>Streptophyta</taxon>
        <taxon>Embryophyta</taxon>
        <taxon>Tracheophyta</taxon>
        <taxon>Spermatophyta</taxon>
        <taxon>Magnoliopsida</taxon>
        <taxon>eudicotyledons</taxon>
        <taxon>Gunneridae</taxon>
        <taxon>Pentapetalae</taxon>
        <taxon>rosids</taxon>
        <taxon>fabids</taxon>
        <taxon>Malpighiales</taxon>
        <taxon>Rhizophoraceae</taxon>
        <taxon>Rhizophora</taxon>
    </lineage>
</organism>
<dbReference type="AlphaFoldDB" id="A0A2P2QX78"/>
<name>A0A2P2QX78_RHIMU</name>
<evidence type="ECO:0000313" key="1">
    <source>
        <dbReference type="EMBL" id="MBX71606.1"/>
    </source>
</evidence>